<accession>F8PRC6</accession>
<feature type="transmembrane region" description="Helical" evidence="1">
    <location>
        <begin position="91"/>
        <end position="110"/>
    </location>
</feature>
<dbReference type="AlphaFoldDB" id="F8PRC6"/>
<keyword evidence="1" id="KW-0472">Membrane</keyword>
<name>F8PRC6_SERL3</name>
<feature type="non-terminal residue" evidence="2">
    <location>
        <position position="139"/>
    </location>
</feature>
<evidence type="ECO:0000313" key="2">
    <source>
        <dbReference type="EMBL" id="EGO00549.1"/>
    </source>
</evidence>
<dbReference type="EMBL" id="GL945478">
    <property type="protein sequence ID" value="EGO00549.1"/>
    <property type="molecule type" value="Genomic_DNA"/>
</dbReference>
<sequence length="139" mass="15780">MANDRNHISEKMRSISTRTMIPQSCWHSGLCTTRIANIWDALREILVLDWGHATIRRQGFFTRGSNHLFHQSTTTERGNLSLKLASRPRKLSSYFIAFTIVLAFCSLPSARAASSPFPQIFTNSEFNPMSLLTLFFDAP</sequence>
<keyword evidence="1" id="KW-1133">Transmembrane helix</keyword>
<evidence type="ECO:0000256" key="1">
    <source>
        <dbReference type="SAM" id="Phobius"/>
    </source>
</evidence>
<reference evidence="3" key="1">
    <citation type="journal article" date="2011" name="Science">
        <title>The plant cell wall-decomposing machinery underlies the functional diversity of forest fungi.</title>
        <authorList>
            <person name="Eastwood D.C."/>
            <person name="Floudas D."/>
            <person name="Binder M."/>
            <person name="Majcherczyk A."/>
            <person name="Schneider P."/>
            <person name="Aerts A."/>
            <person name="Asiegbu F.O."/>
            <person name="Baker S.E."/>
            <person name="Barry K."/>
            <person name="Bendiksby M."/>
            <person name="Blumentritt M."/>
            <person name="Coutinho P.M."/>
            <person name="Cullen D."/>
            <person name="de Vries R.P."/>
            <person name="Gathman A."/>
            <person name="Goodell B."/>
            <person name="Henrissat B."/>
            <person name="Ihrmark K."/>
            <person name="Kauserud H."/>
            <person name="Kohler A."/>
            <person name="LaButti K."/>
            <person name="Lapidus A."/>
            <person name="Lavin J.L."/>
            <person name="Lee Y.-H."/>
            <person name="Lindquist E."/>
            <person name="Lilly W."/>
            <person name="Lucas S."/>
            <person name="Morin E."/>
            <person name="Murat C."/>
            <person name="Oguiza J.A."/>
            <person name="Park J."/>
            <person name="Pisabarro A.G."/>
            <person name="Riley R."/>
            <person name="Rosling A."/>
            <person name="Salamov A."/>
            <person name="Schmidt O."/>
            <person name="Schmutz J."/>
            <person name="Skrede I."/>
            <person name="Stenlid J."/>
            <person name="Wiebenga A."/>
            <person name="Xie X."/>
            <person name="Kuees U."/>
            <person name="Hibbett D.S."/>
            <person name="Hoffmeister D."/>
            <person name="Hoegberg N."/>
            <person name="Martin F."/>
            <person name="Grigoriev I.V."/>
            <person name="Watkinson S.C."/>
        </authorList>
    </citation>
    <scope>NUCLEOTIDE SEQUENCE [LARGE SCALE GENOMIC DNA]</scope>
    <source>
        <strain evidence="3">strain S7.3</strain>
    </source>
</reference>
<gene>
    <name evidence="2" type="ORF">SERLA73DRAFT_178383</name>
</gene>
<dbReference type="InParanoid" id="F8PRC6"/>
<proteinExistence type="predicted"/>
<keyword evidence="1" id="KW-0812">Transmembrane</keyword>
<protein>
    <submittedName>
        <fullName evidence="2">Uncharacterized protein</fullName>
    </submittedName>
</protein>
<dbReference type="Proteomes" id="UP000008063">
    <property type="component" value="Unassembled WGS sequence"/>
</dbReference>
<evidence type="ECO:0000313" key="3">
    <source>
        <dbReference type="Proteomes" id="UP000008063"/>
    </source>
</evidence>
<dbReference type="HOGENOM" id="CLU_1850010_0_0_1"/>
<organism evidence="3">
    <name type="scientific">Serpula lacrymans var. lacrymans (strain S7.3)</name>
    <name type="common">Dry rot fungus</name>
    <dbReference type="NCBI Taxonomy" id="936435"/>
    <lineage>
        <taxon>Eukaryota</taxon>
        <taxon>Fungi</taxon>
        <taxon>Dikarya</taxon>
        <taxon>Basidiomycota</taxon>
        <taxon>Agaricomycotina</taxon>
        <taxon>Agaricomycetes</taxon>
        <taxon>Agaricomycetidae</taxon>
        <taxon>Boletales</taxon>
        <taxon>Coniophorineae</taxon>
        <taxon>Serpulaceae</taxon>
        <taxon>Serpula</taxon>
    </lineage>
</organism>
<keyword evidence="3" id="KW-1185">Reference proteome</keyword>